<feature type="transmembrane region" description="Helical" evidence="1">
    <location>
        <begin position="12"/>
        <end position="32"/>
    </location>
</feature>
<organism evidence="3 5">
    <name type="scientific">Actinobacillus seminis</name>
    <dbReference type="NCBI Taxonomy" id="722"/>
    <lineage>
        <taxon>Bacteria</taxon>
        <taxon>Pseudomonadati</taxon>
        <taxon>Pseudomonadota</taxon>
        <taxon>Gammaproteobacteria</taxon>
        <taxon>Pasteurellales</taxon>
        <taxon>Pasteurellaceae</taxon>
        <taxon>Actinobacillus</taxon>
    </lineage>
</organism>
<evidence type="ECO:0000256" key="1">
    <source>
        <dbReference type="SAM" id="Phobius"/>
    </source>
</evidence>
<gene>
    <name evidence="2" type="ORF">CFY87_00125</name>
    <name evidence="3" type="ORF">NCTC10851_01449</name>
</gene>
<protein>
    <submittedName>
        <fullName evidence="3">Uncharacterized protein</fullName>
    </submittedName>
</protein>
<dbReference type="EMBL" id="NLFK01000001">
    <property type="protein sequence ID" value="OZN25674.1"/>
    <property type="molecule type" value="Genomic_DNA"/>
</dbReference>
<dbReference type="Proteomes" id="UP000215738">
    <property type="component" value="Unassembled WGS sequence"/>
</dbReference>
<keyword evidence="1" id="KW-0472">Membrane</keyword>
<evidence type="ECO:0000313" key="5">
    <source>
        <dbReference type="Proteomes" id="UP000254507"/>
    </source>
</evidence>
<dbReference type="EMBL" id="UFSB01000001">
    <property type="protein sequence ID" value="SUU37102.1"/>
    <property type="molecule type" value="Genomic_DNA"/>
</dbReference>
<dbReference type="RefSeq" id="WP_094945312.1">
    <property type="nucleotide sequence ID" value="NZ_NLFK01000001.1"/>
</dbReference>
<reference evidence="2 4" key="1">
    <citation type="submission" date="2017-07" db="EMBL/GenBank/DDBJ databases">
        <title>Virulence factors identified in Actinobacillus seminis.</title>
        <authorList>
            <person name="Negrete-Abascal E."/>
            <person name="Vaca-Pacheco S."/>
            <person name="Montes-Garcia F."/>
            <person name="Leyto-Gil A.M."/>
            <person name="Fragoso-Garcia E."/>
            <person name="Carvente-Garcia R."/>
            <person name="Perez-Agueros S."/>
            <person name="Castelan-Sanchez H.G."/>
            <person name="Garcia-Molina A."/>
            <person name="Villamar T.E."/>
            <person name="Vazquez-Cruz C."/>
        </authorList>
    </citation>
    <scope>NUCLEOTIDE SEQUENCE [LARGE SCALE GENOMIC DNA]</scope>
    <source>
        <strain evidence="2 4">ATCC 15768</strain>
    </source>
</reference>
<keyword evidence="1" id="KW-1133">Transmembrane helix</keyword>
<sequence>MHNENEYSLKLLRGIFFVLVVIALSLFVKLIYEKVTGEAIFSHSKIQEICIDDVTYLRIKNEVLTVKVDTKGNPVICKQN</sequence>
<evidence type="ECO:0000313" key="4">
    <source>
        <dbReference type="Proteomes" id="UP000215738"/>
    </source>
</evidence>
<dbReference type="AlphaFoldDB" id="A0A263HE23"/>
<keyword evidence="4" id="KW-1185">Reference proteome</keyword>
<reference evidence="3 5" key="2">
    <citation type="submission" date="2018-06" db="EMBL/GenBank/DDBJ databases">
        <authorList>
            <consortium name="Pathogen Informatics"/>
            <person name="Doyle S."/>
        </authorList>
    </citation>
    <scope>NUCLEOTIDE SEQUENCE [LARGE SCALE GENOMIC DNA]</scope>
    <source>
        <strain evidence="3 5">NCTC10851</strain>
    </source>
</reference>
<accession>A0A263HE23</accession>
<dbReference type="InParanoid" id="A0A263HE23"/>
<name>A0A263HE23_9PAST</name>
<dbReference type="Proteomes" id="UP000254507">
    <property type="component" value="Unassembled WGS sequence"/>
</dbReference>
<evidence type="ECO:0000313" key="2">
    <source>
        <dbReference type="EMBL" id="OZN25674.1"/>
    </source>
</evidence>
<evidence type="ECO:0000313" key="3">
    <source>
        <dbReference type="EMBL" id="SUU37102.1"/>
    </source>
</evidence>
<keyword evidence="1" id="KW-0812">Transmembrane</keyword>
<proteinExistence type="predicted"/>